<dbReference type="InterPro" id="IPR035897">
    <property type="entry name" value="Toll_tir_struct_dom_sf"/>
</dbReference>
<dbReference type="InterPro" id="IPR036390">
    <property type="entry name" value="WH_DNA-bd_sf"/>
</dbReference>
<dbReference type="Pfam" id="PF01582">
    <property type="entry name" value="TIR"/>
    <property type="match status" value="1"/>
</dbReference>
<keyword evidence="4" id="KW-0378">Hydrolase</keyword>
<dbReference type="Gene3D" id="3.80.10.10">
    <property type="entry name" value="Ribonuclease Inhibitor"/>
    <property type="match status" value="2"/>
</dbReference>
<dbReference type="Gene3D" id="3.40.50.300">
    <property type="entry name" value="P-loop containing nucleotide triphosphate hydrolases"/>
    <property type="match status" value="1"/>
</dbReference>
<keyword evidence="10" id="KW-1185">Reference proteome</keyword>
<comment type="catalytic activity">
    <reaction evidence="7">
        <text>NAD(+) + H2O = ADP-D-ribose + nicotinamide + H(+)</text>
        <dbReference type="Rhea" id="RHEA:16301"/>
        <dbReference type="ChEBI" id="CHEBI:15377"/>
        <dbReference type="ChEBI" id="CHEBI:15378"/>
        <dbReference type="ChEBI" id="CHEBI:17154"/>
        <dbReference type="ChEBI" id="CHEBI:57540"/>
        <dbReference type="ChEBI" id="CHEBI:57967"/>
        <dbReference type="EC" id="3.2.2.6"/>
    </reaction>
    <physiologicalReaction direction="left-to-right" evidence="7">
        <dbReference type="Rhea" id="RHEA:16302"/>
    </physiologicalReaction>
</comment>
<dbReference type="InterPro" id="IPR002182">
    <property type="entry name" value="NB-ARC"/>
</dbReference>
<dbReference type="SUPFAM" id="SSF46785">
    <property type="entry name" value="Winged helix' DNA-binding domain"/>
    <property type="match status" value="1"/>
</dbReference>
<dbReference type="RefSeq" id="XP_012575629.1">
    <property type="nucleotide sequence ID" value="XM_012720175.2"/>
</dbReference>
<dbReference type="Pfam" id="PF23282">
    <property type="entry name" value="WHD_ROQ1"/>
    <property type="match status" value="1"/>
</dbReference>
<dbReference type="GO" id="GO:0043531">
    <property type="term" value="F:ADP binding"/>
    <property type="evidence" value="ECO:0007669"/>
    <property type="project" value="InterPro"/>
</dbReference>
<reference evidence="11" key="1">
    <citation type="submission" date="2025-08" db="UniProtKB">
        <authorList>
            <consortium name="RefSeq"/>
        </authorList>
    </citation>
    <scope>IDENTIFICATION</scope>
    <source>
        <tissue evidence="11">Etiolated seedlings</tissue>
    </source>
</reference>
<keyword evidence="6" id="KW-0520">NAD</keyword>
<dbReference type="PaxDb" id="3827-XP_004515062.1"/>
<dbReference type="eggNOG" id="ENOG502R4BG">
    <property type="taxonomic scope" value="Eukaryota"/>
</dbReference>
<evidence type="ECO:0000259" key="9">
    <source>
        <dbReference type="PROSITE" id="PS50104"/>
    </source>
</evidence>
<dbReference type="Gene3D" id="3.40.50.10140">
    <property type="entry name" value="Toll/interleukin-1 receptor homology (TIR) domain"/>
    <property type="match status" value="1"/>
</dbReference>
<dbReference type="SUPFAM" id="SSF52540">
    <property type="entry name" value="P-loop containing nucleoside triphosphate hydrolases"/>
    <property type="match status" value="1"/>
</dbReference>
<keyword evidence="3" id="KW-0677">Repeat</keyword>
<dbReference type="PRINTS" id="PR00364">
    <property type="entry name" value="DISEASERSIST"/>
</dbReference>
<name>A0A1S3EJQ4_CICAR</name>
<evidence type="ECO:0000313" key="10">
    <source>
        <dbReference type="Proteomes" id="UP000087171"/>
    </source>
</evidence>
<proteinExistence type="predicted"/>
<keyword evidence="2" id="KW-0433">Leucine-rich repeat</keyword>
<dbReference type="GO" id="GO:0006952">
    <property type="term" value="P:defense response"/>
    <property type="evidence" value="ECO:0007669"/>
    <property type="project" value="UniProtKB-KW"/>
</dbReference>
<dbReference type="PANTHER" id="PTHR11017">
    <property type="entry name" value="LEUCINE-RICH REPEAT-CONTAINING PROTEIN"/>
    <property type="match status" value="1"/>
</dbReference>
<dbReference type="Proteomes" id="UP000087171">
    <property type="component" value="Unplaced"/>
</dbReference>
<keyword evidence="8" id="KW-0175">Coiled coil</keyword>
<evidence type="ECO:0000313" key="11">
    <source>
        <dbReference type="RefSeq" id="XP_012575629.1"/>
    </source>
</evidence>
<dbReference type="GeneID" id="101490798"/>
<dbReference type="PROSITE" id="PS50104">
    <property type="entry name" value="TIR"/>
    <property type="match status" value="1"/>
</dbReference>
<evidence type="ECO:0000256" key="4">
    <source>
        <dbReference type="ARBA" id="ARBA00022801"/>
    </source>
</evidence>
<keyword evidence="5" id="KW-0611">Plant defense</keyword>
<evidence type="ECO:0000256" key="5">
    <source>
        <dbReference type="ARBA" id="ARBA00022821"/>
    </source>
</evidence>
<dbReference type="InterPro" id="IPR044974">
    <property type="entry name" value="Disease_R_plants"/>
</dbReference>
<dbReference type="FunFam" id="1.10.8.430:FF:000002">
    <property type="entry name" value="Disease resistance protein (TIR-NBS-LRR class)"/>
    <property type="match status" value="1"/>
</dbReference>
<dbReference type="SMART" id="SM00255">
    <property type="entry name" value="TIR"/>
    <property type="match status" value="1"/>
</dbReference>
<evidence type="ECO:0000256" key="7">
    <source>
        <dbReference type="ARBA" id="ARBA00047304"/>
    </source>
</evidence>
<feature type="coiled-coil region" evidence="8">
    <location>
        <begin position="1319"/>
        <end position="1391"/>
    </location>
</feature>
<dbReference type="FunFam" id="3.40.50.10140:FF:000007">
    <property type="entry name" value="Disease resistance protein (TIR-NBS-LRR class)"/>
    <property type="match status" value="1"/>
</dbReference>
<gene>
    <name evidence="11" type="primary">LOC101490798</name>
</gene>
<feature type="domain" description="TIR" evidence="9">
    <location>
        <begin position="15"/>
        <end position="181"/>
    </location>
</feature>
<dbReference type="Gene3D" id="1.10.8.430">
    <property type="entry name" value="Helical domain of apoptotic protease-activating factors"/>
    <property type="match status" value="1"/>
</dbReference>
<dbReference type="InterPro" id="IPR032675">
    <property type="entry name" value="LRR_dom_sf"/>
</dbReference>
<dbReference type="SUPFAM" id="SSF52058">
    <property type="entry name" value="L domain-like"/>
    <property type="match status" value="1"/>
</dbReference>
<evidence type="ECO:0000256" key="6">
    <source>
        <dbReference type="ARBA" id="ARBA00023027"/>
    </source>
</evidence>
<dbReference type="Pfam" id="PF23286">
    <property type="entry name" value="LRR_13"/>
    <property type="match status" value="1"/>
</dbReference>
<organism evidence="10 11">
    <name type="scientific">Cicer arietinum</name>
    <name type="common">Chickpea</name>
    <name type="synonym">Garbanzo</name>
    <dbReference type="NCBI Taxonomy" id="3827"/>
    <lineage>
        <taxon>Eukaryota</taxon>
        <taxon>Viridiplantae</taxon>
        <taxon>Streptophyta</taxon>
        <taxon>Embryophyta</taxon>
        <taxon>Tracheophyta</taxon>
        <taxon>Spermatophyta</taxon>
        <taxon>Magnoliopsida</taxon>
        <taxon>eudicotyledons</taxon>
        <taxon>Gunneridae</taxon>
        <taxon>Pentapetalae</taxon>
        <taxon>rosids</taxon>
        <taxon>fabids</taxon>
        <taxon>Fabales</taxon>
        <taxon>Fabaceae</taxon>
        <taxon>Papilionoideae</taxon>
        <taxon>50 kb inversion clade</taxon>
        <taxon>NPAAA clade</taxon>
        <taxon>Hologalegina</taxon>
        <taxon>IRL clade</taxon>
        <taxon>Cicereae</taxon>
        <taxon>Cicer</taxon>
    </lineage>
</organism>
<evidence type="ECO:0000256" key="8">
    <source>
        <dbReference type="SAM" id="Coils"/>
    </source>
</evidence>
<evidence type="ECO:0000256" key="2">
    <source>
        <dbReference type="ARBA" id="ARBA00022614"/>
    </source>
</evidence>
<dbReference type="GO" id="GO:0007165">
    <property type="term" value="P:signal transduction"/>
    <property type="evidence" value="ECO:0007669"/>
    <property type="project" value="InterPro"/>
</dbReference>
<dbReference type="SUPFAM" id="SSF52200">
    <property type="entry name" value="Toll/Interleukin receptor TIR domain"/>
    <property type="match status" value="1"/>
</dbReference>
<dbReference type="OrthoDB" id="1435525at2759"/>
<dbReference type="InterPro" id="IPR000157">
    <property type="entry name" value="TIR_dom"/>
</dbReference>
<dbReference type="PANTHER" id="PTHR11017:SF422">
    <property type="entry name" value="RESISTANCE PROTEIN (TIR-NBS-LRR CLASS), PUTATIVE-RELATED"/>
    <property type="match status" value="1"/>
</dbReference>
<dbReference type="GO" id="GO:0061809">
    <property type="term" value="F:NAD+ nucleosidase activity, cyclic ADP-ribose generating"/>
    <property type="evidence" value="ECO:0007669"/>
    <property type="project" value="UniProtKB-EC"/>
</dbReference>
<dbReference type="KEGG" id="cam:101490798"/>
<sequence>MKHKKISSSSFNHGWTYDVFVSFYGDDTRYGFTGNLCNTLNIKGINTFKDDIKLKKGEEISIDLLEAIDESRIAIIVFSENYASSTWCLDELVKIMECKKEKGQLVRIVFYYVDPSNVRHQRGSFGRSMTMHEENMNINKEKVCKWRSALSKAANLSGWHFKNGYEFELIQKITEEISSKLNLSPLHIADHPIGLNYKMSQVISLLGIKSNNDDDDVCMVGICGIGGIGKTTLAKALYNSISRKFDASSFLVDVRENSMKHGLVHLQETLIHHLLEENIKLDDVSKGIPIIKRRIRNKKVLLILDDVDNLRQLRSLVGRNDWFGLGSKIIITTRDKQLLAAHGVEKIYEVKELNDDEALELFSINAFRKNVPNESYMEIAKSVVKYAKGHPLALNVIGSDLFGKTIEEWKSALKKYETIPNKEILNVLKVSYDNLDDNEKEIFLDIACFFKGYLKEDVEKTLDASRFYSKYGIGVLVDKSLVTINESNSVKMHDLVQDLGKNIARKESPFDPSKRRRLWHHEDVFEVLTKNTGTDTVEGIVLDMPNLKQEVQLNANTFDNMRRLRILIVRNGQVSGVPQNLPNNLRMLEWNKYPLTSLPDNFHPKTLVVLNLPQSHIVMDKPFKKFEHLTFMNFSDCDTLTKLPDVSETPNLTRILVNNCPNLVDIHDSVGDLDKLVTLSTEGCPKLESFPRGLRSKYLEYLNLRKCSNIHTFPNVLEKVENMKNIDIGGTSIKNFPSSIENFNGLEELVLTSCSNVEDLPSNTNLFQNIEELNVEGCPQLPKLLWKSLEDRTNDWLPKLSNLSLKNCNLSDEDLELILKCFLQLKWLILSDNNFLTIPDCIEDLSHLLLLNIQNCKHLRDIYVLPPYLQYIDARKCLELTPQSSEVLLSQAFQEVEYIDIVVPRTKIPSWFDHCNKGESIAFWIRRNFPAIALFFLLSGDDESRSNYTCEFCILINGIQVFQGRSEWPVDHVWLFDLRIHLTASKWQGFNEQIKSGWNQVVISCSVIDESRSLSIKCCGIHLYKDRMNIHHVSFISPDLHDSNMVHDNDSLDIYDEVREDVVFPTILAKYFDKTILEVLENLQSSKRKKDNEYDFDEELELDSDTDIDRQDMEEEQHSASLNHLILETCEIVNKDNGKDTNLLDPSTEPLVTSIHNKEPLLAQKEKLKEVENFASESNTIASTSRNKETQLDDKITFVEQINVDSIKSKEHILNEDNMEEFYASLEAETTSPLHVQDNQSNNLSVRIRPSEETQKALQILQDFVTKQFSLLLHPGRSGLMKDILKYLLSLPSNEEFSVKTKSVLLQLSQSFSQWSLDYNNAILKLESATTNLSKAENLKDDLEANVKDFRETDMVDKFLSNQLACLMEEKRELEEKINAIKGEIADFSAQKDMVGKRKKELFHKGSVTKGERDGLRNQIPRLKAEQEWAKITQANIEEEWLKLGEQFIGSTKFEECTLEPSQHSLFNETNS</sequence>
<protein>
    <recommendedName>
        <fullName evidence="1">ADP-ribosyl cyclase/cyclic ADP-ribose hydrolase</fullName>
        <ecNumber evidence="1">3.2.2.6</ecNumber>
    </recommendedName>
</protein>
<evidence type="ECO:0000256" key="3">
    <source>
        <dbReference type="ARBA" id="ARBA00022737"/>
    </source>
</evidence>
<dbReference type="InterPro" id="IPR042197">
    <property type="entry name" value="Apaf_helical"/>
</dbReference>
<dbReference type="EC" id="3.2.2.6" evidence="1"/>
<accession>A0A1S3EJQ4</accession>
<dbReference type="Pfam" id="PF00931">
    <property type="entry name" value="NB-ARC"/>
    <property type="match status" value="1"/>
</dbReference>
<dbReference type="InterPro" id="IPR058192">
    <property type="entry name" value="WHD_ROQ1-like"/>
</dbReference>
<evidence type="ECO:0000256" key="1">
    <source>
        <dbReference type="ARBA" id="ARBA00011982"/>
    </source>
</evidence>
<dbReference type="InterPro" id="IPR027417">
    <property type="entry name" value="P-loop_NTPase"/>
</dbReference>
<dbReference type="InterPro" id="IPR058546">
    <property type="entry name" value="RPS4B/Roq1-like_LRR"/>
</dbReference>